<protein>
    <submittedName>
        <fullName evidence="3">GAF domain-containing protein</fullName>
    </submittedName>
</protein>
<gene>
    <name evidence="3" type="ORF">ACFSUC_18145</name>
</gene>
<dbReference type="Pfam" id="PF13185">
    <property type="entry name" value="GAF_2"/>
    <property type="match status" value="1"/>
</dbReference>
<evidence type="ECO:0000256" key="1">
    <source>
        <dbReference type="ARBA" id="ARBA00038454"/>
    </source>
</evidence>
<dbReference type="EMBL" id="JBHUMM010000044">
    <property type="protein sequence ID" value="MFD2673473.1"/>
    <property type="molecule type" value="Genomic_DNA"/>
</dbReference>
<reference evidence="4" key="1">
    <citation type="journal article" date="2019" name="Int. J. Syst. Evol. Microbiol.">
        <title>The Global Catalogue of Microorganisms (GCM) 10K type strain sequencing project: providing services to taxonomists for standard genome sequencing and annotation.</title>
        <authorList>
            <consortium name="The Broad Institute Genomics Platform"/>
            <consortium name="The Broad Institute Genome Sequencing Center for Infectious Disease"/>
            <person name="Wu L."/>
            <person name="Ma J."/>
        </authorList>
    </citation>
    <scope>NUCLEOTIDE SEQUENCE [LARGE SCALE GENOMIC DNA]</scope>
    <source>
        <strain evidence="4">KCTC 33676</strain>
    </source>
</reference>
<feature type="domain" description="GAF" evidence="2">
    <location>
        <begin position="43"/>
        <end position="157"/>
    </location>
</feature>
<dbReference type="Gene3D" id="3.30.450.40">
    <property type="match status" value="1"/>
</dbReference>
<evidence type="ECO:0000313" key="3">
    <source>
        <dbReference type="EMBL" id="MFD2673473.1"/>
    </source>
</evidence>
<organism evidence="3 4">
    <name type="scientific">Marinicrinis sediminis</name>
    <dbReference type="NCBI Taxonomy" id="1652465"/>
    <lineage>
        <taxon>Bacteria</taxon>
        <taxon>Bacillati</taxon>
        <taxon>Bacillota</taxon>
        <taxon>Bacilli</taxon>
        <taxon>Bacillales</taxon>
        <taxon>Paenibacillaceae</taxon>
    </lineage>
</organism>
<name>A0ABW5REF7_9BACL</name>
<accession>A0ABW5REF7</accession>
<dbReference type="Proteomes" id="UP001597497">
    <property type="component" value="Unassembled WGS sequence"/>
</dbReference>
<dbReference type="SUPFAM" id="SSF55781">
    <property type="entry name" value="GAF domain-like"/>
    <property type="match status" value="1"/>
</dbReference>
<dbReference type="InterPro" id="IPR029016">
    <property type="entry name" value="GAF-like_dom_sf"/>
</dbReference>
<sequence>MFQASKLNVQTAEDYAMLNKQLEALLDGEQNAIANLANSSALLMQALSDINWAGFYLWETHSSQLVLGPFQGLPACVRIDSGKGVCGTAFERRQTMRVANVHQFPGHIACDAASQSEIVIPLVREGQAIGVLDIDSPSVNRFSEVDQAGLEAFVQTLMPFLEQWH</sequence>
<proteinExistence type="inferred from homology"/>
<evidence type="ECO:0000313" key="4">
    <source>
        <dbReference type="Proteomes" id="UP001597497"/>
    </source>
</evidence>
<evidence type="ECO:0000259" key="2">
    <source>
        <dbReference type="Pfam" id="PF13185"/>
    </source>
</evidence>
<keyword evidence="4" id="KW-1185">Reference proteome</keyword>
<dbReference type="PANTHER" id="PTHR21021">
    <property type="entry name" value="GAF/PUTATIVE CYTOSKELETAL PROTEIN"/>
    <property type="match status" value="1"/>
</dbReference>
<dbReference type="InterPro" id="IPR003018">
    <property type="entry name" value="GAF"/>
</dbReference>
<dbReference type="RefSeq" id="WP_379931060.1">
    <property type="nucleotide sequence ID" value="NZ_JBHUMM010000044.1"/>
</dbReference>
<comment type="caution">
    <text evidence="3">The sequence shown here is derived from an EMBL/GenBank/DDBJ whole genome shotgun (WGS) entry which is preliminary data.</text>
</comment>
<dbReference type="InterPro" id="IPR051330">
    <property type="entry name" value="Phosphatase_reg/MetRdx"/>
</dbReference>
<dbReference type="PANTHER" id="PTHR21021:SF15">
    <property type="entry name" value="FREE METHIONINE-R-SULFOXIDE REDUCTASE"/>
    <property type="match status" value="1"/>
</dbReference>
<comment type="similarity">
    <text evidence="1">Belongs to the free Met sulfoxide reductase family.</text>
</comment>